<name>A0A562TPT5_9SPHI</name>
<proteinExistence type="predicted"/>
<keyword evidence="2" id="KW-0472">Membrane</keyword>
<evidence type="ECO:0000256" key="2">
    <source>
        <dbReference type="SAM" id="Phobius"/>
    </source>
</evidence>
<organism evidence="3 4">
    <name type="scientific">Mucilaginibacter frigoritolerans</name>
    <dbReference type="NCBI Taxonomy" id="652788"/>
    <lineage>
        <taxon>Bacteria</taxon>
        <taxon>Pseudomonadati</taxon>
        <taxon>Bacteroidota</taxon>
        <taxon>Sphingobacteriia</taxon>
        <taxon>Sphingobacteriales</taxon>
        <taxon>Sphingobacteriaceae</taxon>
        <taxon>Mucilaginibacter</taxon>
    </lineage>
</organism>
<sequence>MPLPLFYVMELDKFEFEIRDILLEAFGKQDSLTREHLLELFDYDEPMAAAIVGVLSSDGLVAEVGLSEQNYLPVLLVKKPTVAAFLQNGGYTRQFELAQENAQLVSVPDKQPQQAPILFQPKEEEPQEEITFNGLQQHETPQFAIEDYRSVPDAKPDDLQQLNAVLQKENKQYRQTLRERDEEIKSLNLKLKQQEYLKLLWWLAGALLLVIILLSYKLHVKIHQSL</sequence>
<feature type="transmembrane region" description="Helical" evidence="2">
    <location>
        <begin position="199"/>
        <end position="216"/>
    </location>
</feature>
<comment type="caution">
    <text evidence="3">The sequence shown here is derived from an EMBL/GenBank/DDBJ whole genome shotgun (WGS) entry which is preliminary data.</text>
</comment>
<evidence type="ECO:0000313" key="4">
    <source>
        <dbReference type="Proteomes" id="UP000317010"/>
    </source>
</evidence>
<keyword evidence="4" id="KW-1185">Reference proteome</keyword>
<evidence type="ECO:0000313" key="3">
    <source>
        <dbReference type="EMBL" id="TWI95555.1"/>
    </source>
</evidence>
<keyword evidence="1" id="KW-0175">Coiled coil</keyword>
<gene>
    <name evidence="3" type="ORF">JN11_04294</name>
</gene>
<reference evidence="3 4" key="1">
    <citation type="submission" date="2019-07" db="EMBL/GenBank/DDBJ databases">
        <title>Genomic Encyclopedia of Archaeal and Bacterial Type Strains, Phase II (KMG-II): from individual species to whole genera.</title>
        <authorList>
            <person name="Goeker M."/>
        </authorList>
    </citation>
    <scope>NUCLEOTIDE SEQUENCE [LARGE SCALE GENOMIC DNA]</scope>
    <source>
        <strain evidence="3 4">ATCC BAA-1854</strain>
    </source>
</reference>
<dbReference type="AlphaFoldDB" id="A0A562TPT5"/>
<accession>A0A562TPT5</accession>
<evidence type="ECO:0000256" key="1">
    <source>
        <dbReference type="SAM" id="Coils"/>
    </source>
</evidence>
<feature type="coiled-coil region" evidence="1">
    <location>
        <begin position="159"/>
        <end position="190"/>
    </location>
</feature>
<keyword evidence="2" id="KW-1133">Transmembrane helix</keyword>
<dbReference type="EMBL" id="VLLI01000015">
    <property type="protein sequence ID" value="TWI95555.1"/>
    <property type="molecule type" value="Genomic_DNA"/>
</dbReference>
<dbReference type="Proteomes" id="UP000317010">
    <property type="component" value="Unassembled WGS sequence"/>
</dbReference>
<keyword evidence="2" id="KW-0812">Transmembrane</keyword>
<protein>
    <submittedName>
        <fullName evidence="3">Uncharacterized protein</fullName>
    </submittedName>
</protein>